<dbReference type="GO" id="GO:0009294">
    <property type="term" value="P:DNA-mediated transformation"/>
    <property type="evidence" value="ECO:0007669"/>
    <property type="project" value="InterPro"/>
</dbReference>
<dbReference type="EMBL" id="LRAD01000050">
    <property type="protein sequence ID" value="KXZ59100.1"/>
    <property type="molecule type" value="Genomic_DNA"/>
</dbReference>
<gene>
    <name evidence="3" type="ORF">Mlaev_02389</name>
</gene>
<evidence type="ECO:0000256" key="1">
    <source>
        <dbReference type="ARBA" id="ARBA00006525"/>
    </source>
</evidence>
<dbReference type="STRING" id="36807.Mlaev_02389"/>
<evidence type="ECO:0000259" key="2">
    <source>
        <dbReference type="Pfam" id="PF02481"/>
    </source>
</evidence>
<dbReference type="Gene3D" id="3.40.50.450">
    <property type="match status" value="1"/>
</dbReference>
<organism evidence="3 4">
    <name type="scientific">Microbacterium laevaniformans</name>
    <dbReference type="NCBI Taxonomy" id="36807"/>
    <lineage>
        <taxon>Bacteria</taxon>
        <taxon>Bacillati</taxon>
        <taxon>Actinomycetota</taxon>
        <taxon>Actinomycetes</taxon>
        <taxon>Micrococcales</taxon>
        <taxon>Microbacteriaceae</taxon>
        <taxon>Microbacterium</taxon>
    </lineage>
</organism>
<accession>A0A150HBS2</accession>
<dbReference type="InterPro" id="IPR057666">
    <property type="entry name" value="DrpA_SLOG"/>
</dbReference>
<keyword evidence="4" id="KW-1185">Reference proteome</keyword>
<dbReference type="RefSeq" id="WP_058633234.1">
    <property type="nucleotide sequence ID" value="NZ_LRAD01000050.1"/>
</dbReference>
<proteinExistence type="inferred from homology"/>
<dbReference type="Proteomes" id="UP000075357">
    <property type="component" value="Unassembled WGS sequence"/>
</dbReference>
<dbReference type="Pfam" id="PF02481">
    <property type="entry name" value="DNA_processg_A"/>
    <property type="match status" value="1"/>
</dbReference>
<feature type="domain" description="Smf/DprA SLOG" evidence="2">
    <location>
        <begin position="106"/>
        <end position="316"/>
    </location>
</feature>
<dbReference type="InterPro" id="IPR003488">
    <property type="entry name" value="DprA"/>
</dbReference>
<dbReference type="PANTHER" id="PTHR43022">
    <property type="entry name" value="PROTEIN SMF"/>
    <property type="match status" value="1"/>
</dbReference>
<name>A0A150HBS2_9MICO</name>
<evidence type="ECO:0000313" key="4">
    <source>
        <dbReference type="Proteomes" id="UP000075357"/>
    </source>
</evidence>
<sequence length="318" mass="32433">MTTRTTTLSLPATGEVAAWTERESRLALTVWAEPNNPTLGAWLTRRAQTGSETPARDVVAAIVTGDLAGLSAAEIEAVNQIRPRTLLGDGLERAVRWLDSHADAVFLIPGDDAWPAALDALGDRRPVGLWVRGDAAALRHARVIAIGGARASTGYGDHVAGELATELTEQGVAIATGAAYGIDGAATRATLAAGGTPIVVLGGGVDRPYPAGHNDLINRVAAAGGAIVSELAPGAAPTKWRFAARARILGGLSQASVIVEAGWRSGSLLLAAETAQLGRRVGAVPGPITSPSSAGTHRLIREGGATLVTDTADALALL</sequence>
<dbReference type="AlphaFoldDB" id="A0A150HBS2"/>
<dbReference type="PATRIC" id="fig|36807.3.peg.2430"/>
<reference evidence="3 4" key="1">
    <citation type="submission" date="2016-01" db="EMBL/GenBank/DDBJ databases">
        <title>Draft genome sequences of Microbacterium laevaniformans LCDC 91-0039 and the type strain of Microbacterium hominis LCDC 84-209.</title>
        <authorList>
            <person name="Bernier A.-M."/>
            <person name="Bernard K."/>
        </authorList>
    </citation>
    <scope>NUCLEOTIDE SEQUENCE [LARGE SCALE GENOMIC DNA]</scope>
    <source>
        <strain evidence="3 4">LCDC 91-0039</strain>
    </source>
</reference>
<comment type="caution">
    <text evidence="3">The sequence shown here is derived from an EMBL/GenBank/DDBJ whole genome shotgun (WGS) entry which is preliminary data.</text>
</comment>
<dbReference type="PANTHER" id="PTHR43022:SF1">
    <property type="entry name" value="PROTEIN SMF"/>
    <property type="match status" value="1"/>
</dbReference>
<evidence type="ECO:0000313" key="3">
    <source>
        <dbReference type="EMBL" id="KXZ59100.1"/>
    </source>
</evidence>
<comment type="similarity">
    <text evidence="1">Belongs to the DprA/Smf family.</text>
</comment>
<protein>
    <recommendedName>
        <fullName evidence="2">Smf/DprA SLOG domain-containing protein</fullName>
    </recommendedName>
</protein>
<dbReference type="SUPFAM" id="SSF102405">
    <property type="entry name" value="MCP/YpsA-like"/>
    <property type="match status" value="1"/>
</dbReference>